<dbReference type="SUPFAM" id="SSF56059">
    <property type="entry name" value="Glutathione synthetase ATP-binding domain-like"/>
    <property type="match status" value="1"/>
</dbReference>
<keyword evidence="4" id="KW-1185">Reference proteome</keyword>
<organism evidence="3 4">
    <name type="scientific">Fodinicurvata halophila</name>
    <dbReference type="NCBI Taxonomy" id="1419723"/>
    <lineage>
        <taxon>Bacteria</taxon>
        <taxon>Pseudomonadati</taxon>
        <taxon>Pseudomonadota</taxon>
        <taxon>Alphaproteobacteria</taxon>
        <taxon>Rhodospirillales</taxon>
        <taxon>Rhodovibrionaceae</taxon>
        <taxon>Fodinicurvata</taxon>
    </lineage>
</organism>
<keyword evidence="3" id="KW-0436">Ligase</keyword>
<dbReference type="EMBL" id="JBHSCW010000001">
    <property type="protein sequence ID" value="MFC4350043.1"/>
    <property type="molecule type" value="Genomic_DNA"/>
</dbReference>
<reference evidence="4" key="1">
    <citation type="journal article" date="2019" name="Int. J. Syst. Evol. Microbiol.">
        <title>The Global Catalogue of Microorganisms (GCM) 10K type strain sequencing project: providing services to taxonomists for standard genome sequencing and annotation.</title>
        <authorList>
            <consortium name="The Broad Institute Genomics Platform"/>
            <consortium name="The Broad Institute Genome Sequencing Center for Infectious Disease"/>
            <person name="Wu L."/>
            <person name="Ma J."/>
        </authorList>
    </citation>
    <scope>NUCLEOTIDE SEQUENCE [LARGE SCALE GENOMIC DNA]</scope>
    <source>
        <strain evidence="4">CECT 8472</strain>
    </source>
</reference>
<dbReference type="PROSITE" id="PS50975">
    <property type="entry name" value="ATP_GRASP"/>
    <property type="match status" value="1"/>
</dbReference>
<dbReference type="PANTHER" id="PTHR21621">
    <property type="entry name" value="RIBOSOMAL PROTEIN S6 MODIFICATION PROTEIN"/>
    <property type="match status" value="1"/>
</dbReference>
<dbReference type="GO" id="GO:0016874">
    <property type="term" value="F:ligase activity"/>
    <property type="evidence" value="ECO:0007669"/>
    <property type="project" value="UniProtKB-KW"/>
</dbReference>
<evidence type="ECO:0000259" key="2">
    <source>
        <dbReference type="PROSITE" id="PS50975"/>
    </source>
</evidence>
<keyword evidence="1" id="KW-0067">ATP-binding</keyword>
<feature type="domain" description="ATP-grasp" evidence="2">
    <location>
        <begin position="105"/>
        <end position="320"/>
    </location>
</feature>
<accession>A0ABV8UGV8</accession>
<evidence type="ECO:0000256" key="1">
    <source>
        <dbReference type="PROSITE-ProRule" id="PRU00409"/>
    </source>
</evidence>
<proteinExistence type="predicted"/>
<dbReference type="InterPro" id="IPR013651">
    <property type="entry name" value="ATP-grasp_RimK-type"/>
</dbReference>
<protein>
    <submittedName>
        <fullName evidence="3">RimK family alpha-L-glutamate ligase</fullName>
    </submittedName>
</protein>
<sequence length="333" mass="36459">MSKIHVIHENDAWTDPLIAALEARNLPYASWHMAEERFAGDGFDPAQEPPEGVFYSRMSASAHTRGHRFAPELTASVLPWLEAHGRRVINNSRALGLEISKLAQYGALEAAGIRTPRTLGAVGREATLQAARRLGETPFILKPNRGGTGAGVQLVSSVDELAAVLDDPAIETPLDGTWLVQQYIRAAEPAITRCEFIGGQFFYAVRVDTSKGFDLCPADVCEIPPEDTSSQDFGFCPAGEEESPSPQEKFQIIEGFHDPILARYADFIAANGIEVSGIEFIRNEAGEIYTYDVNTNTNYNARAEEKAGLSGMDELARFLGRELEQSESRRKAA</sequence>
<dbReference type="Proteomes" id="UP001595799">
    <property type="component" value="Unassembled WGS sequence"/>
</dbReference>
<name>A0ABV8UGV8_9PROT</name>
<dbReference type="RefSeq" id="WP_382420108.1">
    <property type="nucleotide sequence ID" value="NZ_JBHSCW010000001.1"/>
</dbReference>
<dbReference type="Pfam" id="PF08443">
    <property type="entry name" value="RimK"/>
    <property type="match status" value="1"/>
</dbReference>
<evidence type="ECO:0000313" key="3">
    <source>
        <dbReference type="EMBL" id="MFC4350043.1"/>
    </source>
</evidence>
<gene>
    <name evidence="3" type="ORF">ACFOW6_00660</name>
</gene>
<dbReference type="PANTHER" id="PTHR21621:SF0">
    <property type="entry name" value="BETA-CITRYLGLUTAMATE SYNTHASE B-RELATED"/>
    <property type="match status" value="1"/>
</dbReference>
<comment type="caution">
    <text evidence="3">The sequence shown here is derived from an EMBL/GenBank/DDBJ whole genome shotgun (WGS) entry which is preliminary data.</text>
</comment>
<dbReference type="Gene3D" id="3.30.470.20">
    <property type="entry name" value="ATP-grasp fold, B domain"/>
    <property type="match status" value="1"/>
</dbReference>
<keyword evidence="1" id="KW-0547">Nucleotide-binding</keyword>
<evidence type="ECO:0000313" key="4">
    <source>
        <dbReference type="Proteomes" id="UP001595799"/>
    </source>
</evidence>
<dbReference type="InterPro" id="IPR011761">
    <property type="entry name" value="ATP-grasp"/>
</dbReference>